<dbReference type="AlphaFoldDB" id="I3MHZ1"/>
<dbReference type="PIRSF" id="PIRSF038139">
    <property type="entry name" value="Elongation_factor_2_kinase"/>
    <property type="match status" value="1"/>
</dbReference>
<sequence length="723" mass="81428">MADEDLIFRLEGIDGGRSSRAGHDGESEADSDDDEGYFICPITEDPGSHHIVNAKVNNYYSNLKKSQQNGSSGSPASSFHFKEAWKHAIEKAKHMPDPWAEFHLEDIATEHATRHRYNAVTGEWLEDDVLIKMASQGAKTGPLSFPRKKLSNFLHAQQWKGASNYVAKRYIEPVDRDVYFEDVRLQMEAKLWGEEYNRHKPPKQVDIMQMCIIELKERPGHPLFHLEHYIEGKYIKYNSNSGFVRDDNIRLTPQAFSHFTFERSGHQLIVVDIQGVGDLYTDPQIHTEMGMDFGDGNLGVRGMALFFHSHACNRICQSMGLTPFDLSPREQDALNQNTKMLQSAKTTLRGTEEKCGSPRVRTLSGSRPPLLLRLSENSGDENMSDVTFDSLPSSPSSATPHSQKLDPLHWPVFGDLDNMAPRDHDRLDNHRDSEASGDSGYPSERRGELDDPEPREQGHSNGNRRYESDEDSLGSSGRVCVEKWNLLNPSRLHLPRPSAVALEVQRLNALDLERKIGKSVLGKVHLAMVRYHAGGRFCDKDQEWDRDSALFHLEHAADLGELEAIVGLGLMYSQLPHHILADVSLKETEENKTKGFDYLLKAAEAGDRQSMILVARAFDTGLNLSPDRCRDWPEALHWYNTALETTDCDEGGEFDGMQDEPRYALLAREAEMLLTGGCGLEKDPQRSGDLYTQAAEAAMEAMKGRLANQYYQLAEEAWAQMEG</sequence>
<comment type="subunit">
    <text evidence="8">Monomer or homodimer. Interacts with Calmodulin/CALM1; this interaction is strictly required for phosphorylation activity.</text>
</comment>
<keyword evidence="6" id="KW-0007">Acetylation</keyword>
<dbReference type="PANTHER" id="PTHR45992:SF2">
    <property type="entry name" value="EUKARYOTIC ELONGATION FACTOR 2 KINASE"/>
    <property type="match status" value="1"/>
</dbReference>
<dbReference type="FunFam" id="3.20.200.10:FF:000002">
    <property type="entry name" value="Eukaryotic elongation factor 2 kinase"/>
    <property type="match status" value="1"/>
</dbReference>
<dbReference type="EMBL" id="AGTP01030926">
    <property type="status" value="NOT_ANNOTATED_CDS"/>
    <property type="molecule type" value="Genomic_DNA"/>
</dbReference>
<keyword evidence="4 9" id="KW-0418">Kinase</keyword>
<feature type="compositionally biased region" description="Polar residues" evidence="10">
    <location>
        <begin position="384"/>
        <end position="402"/>
    </location>
</feature>
<evidence type="ECO:0000256" key="2">
    <source>
        <dbReference type="ARBA" id="ARBA00022679"/>
    </source>
</evidence>
<dbReference type="HOGENOM" id="CLU_1087980_0_0_1"/>
<keyword evidence="2 9" id="KW-0808">Transferase</keyword>
<comment type="catalytic activity">
    <reaction evidence="9">
        <text>[translation elongation factor 2] + ATP = [translation elongation factor 2]-phosphate + ADP + H(+)</text>
        <dbReference type="Rhea" id="RHEA:21436"/>
        <dbReference type="Rhea" id="RHEA-COMP:11268"/>
        <dbReference type="Rhea" id="RHEA-COMP:11269"/>
        <dbReference type="ChEBI" id="CHEBI:15378"/>
        <dbReference type="ChEBI" id="CHEBI:30616"/>
        <dbReference type="ChEBI" id="CHEBI:43176"/>
        <dbReference type="ChEBI" id="CHEBI:68546"/>
        <dbReference type="ChEBI" id="CHEBI:456216"/>
        <dbReference type="EC" id="2.7.11.20"/>
    </reaction>
</comment>
<feature type="region of interest" description="Disordered" evidence="10">
    <location>
        <begin position="344"/>
        <end position="475"/>
    </location>
</feature>
<comment type="activity regulation">
    <text evidence="9">Undergoes calcium/calmodulin-dependent intramolecular autophosphorylation, and this results in it becoming partially calcium/calmodulin-independent.</text>
</comment>
<dbReference type="PROSITE" id="PS51158">
    <property type="entry name" value="ALPHA_KINASE"/>
    <property type="match status" value="1"/>
</dbReference>
<feature type="compositionally biased region" description="Low complexity" evidence="10">
    <location>
        <begin position="363"/>
        <end position="375"/>
    </location>
</feature>
<dbReference type="Gene3D" id="1.25.40.10">
    <property type="entry name" value="Tetratricopeptide repeat domain"/>
    <property type="match status" value="1"/>
</dbReference>
<dbReference type="SMART" id="SM00811">
    <property type="entry name" value="Alpha_kinase"/>
    <property type="match status" value="1"/>
</dbReference>
<evidence type="ECO:0000256" key="3">
    <source>
        <dbReference type="ARBA" id="ARBA00022741"/>
    </source>
</evidence>
<dbReference type="SUPFAM" id="SSF81901">
    <property type="entry name" value="HCP-like"/>
    <property type="match status" value="1"/>
</dbReference>
<evidence type="ECO:0000256" key="4">
    <source>
        <dbReference type="ARBA" id="ARBA00022777"/>
    </source>
</evidence>
<dbReference type="InterPro" id="IPR011990">
    <property type="entry name" value="TPR-like_helical_dom_sf"/>
</dbReference>
<reference evidence="12" key="2">
    <citation type="submission" date="2025-08" db="UniProtKB">
        <authorList>
            <consortium name="Ensembl"/>
        </authorList>
    </citation>
    <scope>IDENTIFICATION</scope>
</reference>
<dbReference type="InterPro" id="IPR017400">
    <property type="entry name" value="eEF-2K"/>
</dbReference>
<protein>
    <recommendedName>
        <fullName evidence="9">Eukaryotic elongation factor 2 kinase</fullName>
        <ecNumber evidence="9">2.7.11.20</ecNumber>
    </recommendedName>
</protein>
<feature type="compositionally biased region" description="Basic and acidic residues" evidence="10">
    <location>
        <begin position="443"/>
        <end position="458"/>
    </location>
</feature>
<dbReference type="InterPro" id="IPR004166">
    <property type="entry name" value="a-kinase_dom"/>
</dbReference>
<dbReference type="Proteomes" id="UP000005215">
    <property type="component" value="Unassembled WGS sequence"/>
</dbReference>
<dbReference type="FunFam" id="1.25.40.10:FF:000229">
    <property type="entry name" value="Eukaryotic elongation factor 2 kinase"/>
    <property type="match status" value="1"/>
</dbReference>
<dbReference type="EMBL" id="AGTP01030925">
    <property type="status" value="NOT_ANNOTATED_CDS"/>
    <property type="molecule type" value="Genomic_DNA"/>
</dbReference>
<evidence type="ECO:0000256" key="5">
    <source>
        <dbReference type="ARBA" id="ARBA00022840"/>
    </source>
</evidence>
<dbReference type="EC" id="2.7.11.20" evidence="9"/>
<keyword evidence="13" id="KW-1185">Reference proteome</keyword>
<evidence type="ECO:0000256" key="7">
    <source>
        <dbReference type="ARBA" id="ARBA00056154"/>
    </source>
</evidence>
<feature type="region of interest" description="Disordered" evidence="10">
    <location>
        <begin position="12"/>
        <end position="35"/>
    </location>
</feature>
<dbReference type="Gene3D" id="3.20.200.10">
    <property type="entry name" value="MHCK/EF2 kinase"/>
    <property type="match status" value="1"/>
</dbReference>
<dbReference type="FunFam" id="3.30.200.20:FF:000230">
    <property type="entry name" value="Eukaryotic elongation factor 2 kinase"/>
    <property type="match status" value="1"/>
</dbReference>
<dbReference type="Ensembl" id="ENSSTOT00000011776.3">
    <property type="protein sequence ID" value="ENSSTOP00000010563.3"/>
    <property type="gene ID" value="ENSSTOG00000011767.3"/>
</dbReference>
<name>I3MHZ1_ICTTR</name>
<dbReference type="GO" id="GO:0005516">
    <property type="term" value="F:calmodulin binding"/>
    <property type="evidence" value="ECO:0007669"/>
    <property type="project" value="UniProtKB-UniRule"/>
</dbReference>
<dbReference type="GO" id="GO:0031037">
    <property type="term" value="P:myosin II filament disassembly"/>
    <property type="evidence" value="ECO:0007669"/>
    <property type="project" value="TreeGrafter"/>
</dbReference>
<evidence type="ECO:0000313" key="12">
    <source>
        <dbReference type="Ensembl" id="ENSSTOP00000010563.3"/>
    </source>
</evidence>
<comment type="function">
    <text evidence="7">Threonine kinase that regulates protein synthesis by controlling the rate of peptide chain elongation. Upon activation by a variety of upstream kinases including AMPK or TRPM7, phosphorylates the elongation factor EEF2 at a single site, renders it unable to bind ribosomes and thus inactive. In turn, the rate of protein synthesis is reduced.</text>
</comment>
<proteinExistence type="inferred from homology"/>
<comment type="similarity">
    <text evidence="9">Belongs to the protein kinase superfamily. Alpha-type protein kinase family.</text>
</comment>
<dbReference type="GO" id="GO:0005524">
    <property type="term" value="F:ATP binding"/>
    <property type="evidence" value="ECO:0007669"/>
    <property type="project" value="UniProtKB-UniRule"/>
</dbReference>
<keyword evidence="9" id="KW-0106">Calcium</keyword>
<dbReference type="GO" id="GO:1903013">
    <property type="term" value="P:response to differentiation-inducing factor 1"/>
    <property type="evidence" value="ECO:0007669"/>
    <property type="project" value="TreeGrafter"/>
</dbReference>
<organism evidence="12 13">
    <name type="scientific">Ictidomys tridecemlineatus</name>
    <name type="common">Thirteen-lined ground squirrel</name>
    <name type="synonym">Spermophilus tridecemlineatus</name>
    <dbReference type="NCBI Taxonomy" id="43179"/>
    <lineage>
        <taxon>Eukaryota</taxon>
        <taxon>Metazoa</taxon>
        <taxon>Chordata</taxon>
        <taxon>Craniata</taxon>
        <taxon>Vertebrata</taxon>
        <taxon>Euteleostomi</taxon>
        <taxon>Mammalia</taxon>
        <taxon>Eutheria</taxon>
        <taxon>Euarchontoglires</taxon>
        <taxon>Glires</taxon>
        <taxon>Rodentia</taxon>
        <taxon>Sciuromorpha</taxon>
        <taxon>Sciuridae</taxon>
        <taxon>Xerinae</taxon>
        <taxon>Marmotini</taxon>
        <taxon>Ictidomys</taxon>
    </lineage>
</organism>
<dbReference type="EMBL" id="AGTP01030927">
    <property type="status" value="NOT_ANNOTATED_CDS"/>
    <property type="molecule type" value="Genomic_DNA"/>
</dbReference>
<feature type="compositionally biased region" description="Basic and acidic residues" evidence="10">
    <location>
        <begin position="420"/>
        <end position="434"/>
    </location>
</feature>
<evidence type="ECO:0000256" key="6">
    <source>
        <dbReference type="ARBA" id="ARBA00022990"/>
    </source>
</evidence>
<reference evidence="13" key="1">
    <citation type="submission" date="2011-11" db="EMBL/GenBank/DDBJ databases">
        <title>The Draft Genome of Spermophilus tridecemlineatus.</title>
        <authorList>
            <consortium name="The Broad Institute Genome Assembly &amp; Analysis Group"/>
            <consortium name="Computational R&amp;D Group"/>
            <consortium name="and Sequencing Platform"/>
            <person name="Di Palma F."/>
            <person name="Alfoldi J."/>
            <person name="Johnson J."/>
            <person name="Berlin A."/>
            <person name="Gnerre S."/>
            <person name="Jaffe D."/>
            <person name="MacCallum I."/>
            <person name="Young S."/>
            <person name="Walker B.J."/>
            <person name="Lindblad-Toh K."/>
        </authorList>
    </citation>
    <scope>NUCLEOTIDE SEQUENCE [LARGE SCALE GENOMIC DNA]</scope>
</reference>
<dbReference type="Pfam" id="PF02816">
    <property type="entry name" value="Alpha_kinase"/>
    <property type="match status" value="1"/>
</dbReference>
<dbReference type="GO" id="GO:0005509">
    <property type="term" value="F:calcium ion binding"/>
    <property type="evidence" value="ECO:0007669"/>
    <property type="project" value="UniProtKB-UniRule"/>
</dbReference>
<keyword evidence="1 9" id="KW-0723">Serine/threonine-protein kinase</keyword>
<keyword evidence="9" id="KW-0112">Calmodulin-binding</keyword>
<evidence type="ECO:0000256" key="8">
    <source>
        <dbReference type="ARBA" id="ARBA00064266"/>
    </source>
</evidence>
<dbReference type="GeneTree" id="ENSGT00940000157839"/>
<keyword evidence="3 9" id="KW-0547">Nucleotide-binding</keyword>
<accession>I3MHZ1</accession>
<feature type="domain" description="Alpha-type protein kinase" evidence="11">
    <location>
        <begin position="116"/>
        <end position="324"/>
    </location>
</feature>
<evidence type="ECO:0000313" key="13">
    <source>
        <dbReference type="Proteomes" id="UP000005215"/>
    </source>
</evidence>
<evidence type="ECO:0000259" key="11">
    <source>
        <dbReference type="PROSITE" id="PS51158"/>
    </source>
</evidence>
<dbReference type="InterPro" id="IPR011009">
    <property type="entry name" value="Kinase-like_dom_sf"/>
</dbReference>
<dbReference type="GO" id="GO:0004686">
    <property type="term" value="F:elongation factor-2 kinase activity"/>
    <property type="evidence" value="ECO:0007669"/>
    <property type="project" value="UniProtKB-UniRule"/>
</dbReference>
<evidence type="ECO:0000256" key="9">
    <source>
        <dbReference type="PIRNR" id="PIRNR038139"/>
    </source>
</evidence>
<evidence type="ECO:0000256" key="10">
    <source>
        <dbReference type="SAM" id="MobiDB-lite"/>
    </source>
</evidence>
<evidence type="ECO:0000256" key="1">
    <source>
        <dbReference type="ARBA" id="ARBA00022527"/>
    </source>
</evidence>
<keyword evidence="5 9" id="KW-0067">ATP-binding</keyword>
<dbReference type="CDD" id="cd16967">
    <property type="entry name" value="Alpha_kinase_eEF2K"/>
    <property type="match status" value="1"/>
</dbReference>
<dbReference type="InterPro" id="IPR051852">
    <property type="entry name" value="Alpha-type_PK"/>
</dbReference>
<dbReference type="Gene3D" id="3.30.200.20">
    <property type="entry name" value="Phosphorylase Kinase, domain 1"/>
    <property type="match status" value="1"/>
</dbReference>
<reference evidence="12" key="3">
    <citation type="submission" date="2025-09" db="UniProtKB">
        <authorList>
            <consortium name="Ensembl"/>
        </authorList>
    </citation>
    <scope>IDENTIFICATION</scope>
</reference>
<dbReference type="SUPFAM" id="SSF56112">
    <property type="entry name" value="Protein kinase-like (PK-like)"/>
    <property type="match status" value="1"/>
</dbReference>
<gene>
    <name evidence="12" type="primary">EEF2K</name>
</gene>
<dbReference type="PANTHER" id="PTHR45992">
    <property type="entry name" value="EUKARYOTIC ELONGATION FACTOR 2 KINASE-RELATED"/>
    <property type="match status" value="1"/>
</dbReference>
<dbReference type="InterPro" id="IPR047588">
    <property type="entry name" value="eEF2K_a_kinase_dom"/>
</dbReference>